<name>A0ABU5DUQ3_9PROT</name>
<keyword evidence="1" id="KW-0472">Membrane</keyword>
<keyword evidence="1" id="KW-1133">Transmembrane helix</keyword>
<evidence type="ECO:0000313" key="3">
    <source>
        <dbReference type="Proteomes" id="UP001271769"/>
    </source>
</evidence>
<gene>
    <name evidence="2" type="ORF">SMD31_03785</name>
</gene>
<comment type="caution">
    <text evidence="2">The sequence shown here is derived from an EMBL/GenBank/DDBJ whole genome shotgun (WGS) entry which is preliminary data.</text>
</comment>
<organism evidence="2 3">
    <name type="scientific">Dongia rigui</name>
    <dbReference type="NCBI Taxonomy" id="940149"/>
    <lineage>
        <taxon>Bacteria</taxon>
        <taxon>Pseudomonadati</taxon>
        <taxon>Pseudomonadota</taxon>
        <taxon>Alphaproteobacteria</taxon>
        <taxon>Rhodospirillales</taxon>
        <taxon>Dongiaceae</taxon>
        <taxon>Dongia</taxon>
    </lineage>
</organism>
<dbReference type="Proteomes" id="UP001271769">
    <property type="component" value="Unassembled WGS sequence"/>
</dbReference>
<reference evidence="2 3" key="1">
    <citation type="journal article" date="2013" name="Antonie Van Leeuwenhoek">
        <title>Dongia rigui sp. nov., isolated from freshwater of a large wetland in Korea.</title>
        <authorList>
            <person name="Baik K.S."/>
            <person name="Hwang Y.M."/>
            <person name="Choi J.S."/>
            <person name="Kwon J."/>
            <person name="Seong C.N."/>
        </authorList>
    </citation>
    <scope>NUCLEOTIDE SEQUENCE [LARGE SCALE GENOMIC DNA]</scope>
    <source>
        <strain evidence="2 3">04SU4-P</strain>
    </source>
</reference>
<evidence type="ECO:0000313" key="2">
    <source>
        <dbReference type="EMBL" id="MDY0871022.1"/>
    </source>
</evidence>
<dbReference type="EMBL" id="JAXCLX010000001">
    <property type="protein sequence ID" value="MDY0871022.1"/>
    <property type="molecule type" value="Genomic_DNA"/>
</dbReference>
<accession>A0ABU5DUQ3</accession>
<protein>
    <submittedName>
        <fullName evidence="2">Uncharacterized protein</fullName>
    </submittedName>
</protein>
<proteinExistence type="predicted"/>
<keyword evidence="1" id="KW-0812">Transmembrane</keyword>
<dbReference type="RefSeq" id="WP_320499391.1">
    <property type="nucleotide sequence ID" value="NZ_JAXCLX010000001.1"/>
</dbReference>
<keyword evidence="3" id="KW-1185">Reference proteome</keyword>
<sequence length="132" mass="14071">MNVNDNADQGAVNPSSLQDASAKLISLARDIRRFVATSPINPMERVRRDWKVGLLAVLVILAGIVISGLFGGSETGASSDKSGALAEIIRYQDSILVQAADLISTCGPLPPCRQKAVDTINAAREKVRLELE</sequence>
<feature type="transmembrane region" description="Helical" evidence="1">
    <location>
        <begin position="52"/>
        <end position="72"/>
    </location>
</feature>
<evidence type="ECO:0000256" key="1">
    <source>
        <dbReference type="SAM" id="Phobius"/>
    </source>
</evidence>